<reference evidence="3" key="1">
    <citation type="submission" date="2017-02" db="EMBL/GenBank/DDBJ databases">
        <authorList>
            <person name="Varghese N."/>
            <person name="Submissions S."/>
        </authorList>
    </citation>
    <scope>NUCLEOTIDE SEQUENCE [LARGE SCALE GENOMIC DNA]</scope>
    <source>
        <strain evidence="3">DSM 16521</strain>
    </source>
</reference>
<name>A0A1T4RMP5_9FIRM</name>
<dbReference type="AlphaFoldDB" id="A0A1T4RMP5"/>
<keyword evidence="3" id="KW-1185">Reference proteome</keyword>
<dbReference type="EMBL" id="FUXM01000032">
    <property type="protein sequence ID" value="SKA16951.1"/>
    <property type="molecule type" value="Genomic_DNA"/>
</dbReference>
<gene>
    <name evidence="2" type="ORF">SAMN02745885_02184</name>
</gene>
<dbReference type="Proteomes" id="UP000189933">
    <property type="component" value="Unassembled WGS sequence"/>
</dbReference>
<accession>A0A1T4RMP5</accession>
<feature type="domain" description="Quinate/shikimate 5-dehydrogenase/glutamyl-tRNA reductase" evidence="1">
    <location>
        <begin position="134"/>
        <end position="250"/>
    </location>
</feature>
<organism evidence="2 3">
    <name type="scientific">Carboxydocella sporoproducens DSM 16521</name>
    <dbReference type="NCBI Taxonomy" id="1121270"/>
    <lineage>
        <taxon>Bacteria</taxon>
        <taxon>Bacillati</taxon>
        <taxon>Bacillota</taxon>
        <taxon>Clostridia</taxon>
        <taxon>Eubacteriales</taxon>
        <taxon>Clostridiales Family XVI. Incertae Sedis</taxon>
        <taxon>Carboxydocella</taxon>
    </lineage>
</organism>
<dbReference type="SUPFAM" id="SSF51735">
    <property type="entry name" value="NAD(P)-binding Rossmann-fold domains"/>
    <property type="match status" value="1"/>
</dbReference>
<dbReference type="InterPro" id="IPR036291">
    <property type="entry name" value="NAD(P)-bd_dom_sf"/>
</dbReference>
<sequence length="369" mass="39959">MSGFAFILHPLKVGDYYRKFPWARFLPEKWAERGLAHLPPLVLGKIEGLPVEGWLISCPLTTTMLVNQPYPKVHRVLLKSGQLATKLGAKIVGLGAFTAVVGNGGRELAEELPIAVTTGNSYTVATAVEGLETAAKLVGYDISKEEVAVIGATGSIGRVCAFLLARKFPYLNLVGRDQRKLERVARDLLRETGVAAAITTDVAKALRRSALVISATSSRDVVIHPAHLRPGAIVCDVARPRDVAREVNEARPDVLVIDGGLVEGPAGLVSTFNFGLPAGTFYACMAETMILALEGHYQNYSLGKELTIEQVEKIAMLAQKHGFRLSRLRSFDQPLAEEKINRIKTIVAAYNNGRLQPLNPAEFLDNAGS</sequence>
<dbReference type="RefSeq" id="WP_107752698.1">
    <property type="nucleotide sequence ID" value="NZ_FUXM01000032.1"/>
</dbReference>
<evidence type="ECO:0000313" key="3">
    <source>
        <dbReference type="Proteomes" id="UP000189933"/>
    </source>
</evidence>
<dbReference type="Gene3D" id="3.40.50.720">
    <property type="entry name" value="NAD(P)-binding Rossmann-like Domain"/>
    <property type="match status" value="1"/>
</dbReference>
<proteinExistence type="predicted"/>
<evidence type="ECO:0000313" key="2">
    <source>
        <dbReference type="EMBL" id="SKA16951.1"/>
    </source>
</evidence>
<dbReference type="OrthoDB" id="9808814at2"/>
<protein>
    <submittedName>
        <fullName evidence="2">Predicted amino acid dehydrogenase</fullName>
    </submittedName>
</protein>
<dbReference type="Pfam" id="PF01488">
    <property type="entry name" value="Shikimate_DH"/>
    <property type="match status" value="1"/>
</dbReference>
<dbReference type="InterPro" id="IPR006151">
    <property type="entry name" value="Shikm_DH/Glu-tRNA_Rdtase"/>
</dbReference>
<evidence type="ECO:0000259" key="1">
    <source>
        <dbReference type="Pfam" id="PF01488"/>
    </source>
</evidence>